<dbReference type="Proteomes" id="UP000013827">
    <property type="component" value="Unassembled WGS sequence"/>
</dbReference>
<feature type="transmembrane region" description="Helical" evidence="2">
    <location>
        <begin position="36"/>
        <end position="62"/>
    </location>
</feature>
<dbReference type="AlphaFoldDB" id="A0A0D3ILA5"/>
<proteinExistence type="predicted"/>
<dbReference type="RefSeq" id="XP_005764469.1">
    <property type="nucleotide sequence ID" value="XM_005764412.1"/>
</dbReference>
<evidence type="ECO:0008006" key="5">
    <source>
        <dbReference type="Google" id="ProtNLM"/>
    </source>
</evidence>
<name>A0A0D3ILA5_EMIH1</name>
<evidence type="ECO:0000256" key="2">
    <source>
        <dbReference type="SAM" id="Phobius"/>
    </source>
</evidence>
<evidence type="ECO:0000313" key="4">
    <source>
        <dbReference type="Proteomes" id="UP000013827"/>
    </source>
</evidence>
<dbReference type="GeneID" id="17258188"/>
<feature type="region of interest" description="Disordered" evidence="1">
    <location>
        <begin position="1"/>
        <end position="22"/>
    </location>
</feature>
<keyword evidence="4" id="KW-1185">Reference proteome</keyword>
<protein>
    <recommendedName>
        <fullName evidence="5">AsmA domain-containing protein</fullName>
    </recommendedName>
</protein>
<evidence type="ECO:0000256" key="1">
    <source>
        <dbReference type="SAM" id="MobiDB-lite"/>
    </source>
</evidence>
<dbReference type="KEGG" id="ehx:EMIHUDRAFT_459700"/>
<reference evidence="3" key="2">
    <citation type="submission" date="2024-10" db="UniProtKB">
        <authorList>
            <consortium name="EnsemblProtists"/>
        </authorList>
    </citation>
    <scope>IDENTIFICATION</scope>
</reference>
<sequence length="433" mass="46494">MTSWAVGIDPAPSDQRKGETDALHAPVPATKYRRKLVGLAIALLVALAVLVPIFTVTIMGLVRMEKVKLELISLDVVPSELTSGGTSFRVRARPNNMPFAHKLDIDSARCIASTKNDSAAVLDVAPAKLGSQTVMLNVNLQLNSGVGLVAWRDGLHSELTCVARGRLTSGALRFQVAFEFSLRFDAEPDDHESVQFDDWALEGLSTLSSKARVSIPPMSNLIGSINSEAGKALSSAFTGPPALNVTGFKAGFSEPAEAGFAARLNTLSGHDDVLGLDQKTRLALSSGAFPLGKDVPLGNIEISTDLAQDAFGRVTLRTKRLQELMAEFLPASTERLRIDAQVLHLAFRLVSSLEPAGPSHAPFIGDLKVQAAISEHELDLANLPDEIDLLWGLQCLGEDCRLYPTRAHKQGSHVLSSAFAGFMTRCECYCTRA</sequence>
<organism evidence="3 4">
    <name type="scientific">Emiliania huxleyi (strain CCMP1516)</name>
    <dbReference type="NCBI Taxonomy" id="280463"/>
    <lineage>
        <taxon>Eukaryota</taxon>
        <taxon>Haptista</taxon>
        <taxon>Haptophyta</taxon>
        <taxon>Prymnesiophyceae</taxon>
        <taxon>Isochrysidales</taxon>
        <taxon>Noelaerhabdaceae</taxon>
        <taxon>Emiliania</taxon>
    </lineage>
</organism>
<keyword evidence="2" id="KW-1133">Transmembrane helix</keyword>
<dbReference type="PaxDb" id="2903-EOD12040"/>
<dbReference type="EnsemblProtists" id="EOD12040">
    <property type="protein sequence ID" value="EOD12040"/>
    <property type="gene ID" value="EMIHUDRAFT_459700"/>
</dbReference>
<keyword evidence="2" id="KW-0812">Transmembrane</keyword>
<dbReference type="HOGENOM" id="CLU_633771_0_0_1"/>
<accession>A0A0D3ILA5</accession>
<evidence type="ECO:0000313" key="3">
    <source>
        <dbReference type="EnsemblProtists" id="EOD12040"/>
    </source>
</evidence>
<reference evidence="4" key="1">
    <citation type="journal article" date="2013" name="Nature">
        <title>Pan genome of the phytoplankton Emiliania underpins its global distribution.</title>
        <authorList>
            <person name="Read B.A."/>
            <person name="Kegel J."/>
            <person name="Klute M.J."/>
            <person name="Kuo A."/>
            <person name="Lefebvre S.C."/>
            <person name="Maumus F."/>
            <person name="Mayer C."/>
            <person name="Miller J."/>
            <person name="Monier A."/>
            <person name="Salamov A."/>
            <person name="Young J."/>
            <person name="Aguilar M."/>
            <person name="Claverie J.M."/>
            <person name="Frickenhaus S."/>
            <person name="Gonzalez K."/>
            <person name="Herman E.K."/>
            <person name="Lin Y.C."/>
            <person name="Napier J."/>
            <person name="Ogata H."/>
            <person name="Sarno A.F."/>
            <person name="Shmutz J."/>
            <person name="Schroeder D."/>
            <person name="de Vargas C."/>
            <person name="Verret F."/>
            <person name="von Dassow P."/>
            <person name="Valentin K."/>
            <person name="Van de Peer Y."/>
            <person name="Wheeler G."/>
            <person name="Dacks J.B."/>
            <person name="Delwiche C.F."/>
            <person name="Dyhrman S.T."/>
            <person name="Glockner G."/>
            <person name="John U."/>
            <person name="Richards T."/>
            <person name="Worden A.Z."/>
            <person name="Zhang X."/>
            <person name="Grigoriev I.V."/>
            <person name="Allen A.E."/>
            <person name="Bidle K."/>
            <person name="Borodovsky M."/>
            <person name="Bowler C."/>
            <person name="Brownlee C."/>
            <person name="Cock J.M."/>
            <person name="Elias M."/>
            <person name="Gladyshev V.N."/>
            <person name="Groth M."/>
            <person name="Guda C."/>
            <person name="Hadaegh A."/>
            <person name="Iglesias-Rodriguez M.D."/>
            <person name="Jenkins J."/>
            <person name="Jones B.M."/>
            <person name="Lawson T."/>
            <person name="Leese F."/>
            <person name="Lindquist E."/>
            <person name="Lobanov A."/>
            <person name="Lomsadze A."/>
            <person name="Malik S.B."/>
            <person name="Marsh M.E."/>
            <person name="Mackinder L."/>
            <person name="Mock T."/>
            <person name="Mueller-Roeber B."/>
            <person name="Pagarete A."/>
            <person name="Parker M."/>
            <person name="Probert I."/>
            <person name="Quesneville H."/>
            <person name="Raines C."/>
            <person name="Rensing S.A."/>
            <person name="Riano-Pachon D.M."/>
            <person name="Richier S."/>
            <person name="Rokitta S."/>
            <person name="Shiraiwa Y."/>
            <person name="Soanes D.M."/>
            <person name="van der Giezen M."/>
            <person name="Wahlund T.M."/>
            <person name="Williams B."/>
            <person name="Wilson W."/>
            <person name="Wolfe G."/>
            <person name="Wurch L.L."/>
        </authorList>
    </citation>
    <scope>NUCLEOTIDE SEQUENCE</scope>
</reference>
<keyword evidence="2" id="KW-0472">Membrane</keyword>